<dbReference type="InterPro" id="IPR036921">
    <property type="entry name" value="PurM-like_N_sf"/>
</dbReference>
<feature type="binding site" evidence="2">
    <location>
        <position position="258"/>
    </location>
    <ligand>
        <name>substrate</name>
    </ligand>
</feature>
<comment type="caution">
    <text evidence="2">Lacks conserved residue(s) required for the propagation of feature annotation.</text>
</comment>
<keyword evidence="2" id="KW-0547">Nucleotide-binding</keyword>
<dbReference type="AlphaFoldDB" id="A0A1Y1QM20"/>
<dbReference type="EC" id="2.7.4.16" evidence="2"/>
<feature type="binding site" evidence="2">
    <location>
        <position position="211"/>
    </location>
    <ligand>
        <name>Mg(2+)</name>
        <dbReference type="ChEBI" id="CHEBI:18420"/>
        <label>5</label>
    </ligand>
</feature>
<feature type="domain" description="PurM-like N-terminal" evidence="3">
    <location>
        <begin position="25"/>
        <end position="135"/>
    </location>
</feature>
<comment type="pathway">
    <text evidence="2">Cofactor biosynthesis; thiamine diphosphate biosynthesis; thiamine diphosphate from thiamine phosphate: step 1/1.</text>
</comment>
<gene>
    <name evidence="2" type="primary">thiL</name>
    <name evidence="5" type="ORF">BWK73_24095</name>
</gene>
<comment type="caution">
    <text evidence="5">The sequence shown here is derived from an EMBL/GenBank/DDBJ whole genome shotgun (WGS) entry which is preliminary data.</text>
</comment>
<dbReference type="GO" id="GO:0009030">
    <property type="term" value="F:thiamine-phosphate kinase activity"/>
    <property type="evidence" value="ECO:0007669"/>
    <property type="project" value="UniProtKB-UniRule"/>
</dbReference>
<feature type="binding site" evidence="2">
    <location>
        <position position="143"/>
    </location>
    <ligand>
        <name>ATP</name>
        <dbReference type="ChEBI" id="CHEBI:30616"/>
    </ligand>
</feature>
<protein>
    <recommendedName>
        <fullName evidence="2">Thiamine-monophosphate kinase</fullName>
        <shortName evidence="2">TMP kinase</shortName>
        <shortName evidence="2">Thiamine-phosphate kinase</shortName>
        <ecNumber evidence="2">2.7.4.16</ecNumber>
    </recommendedName>
</protein>
<dbReference type="CDD" id="cd02194">
    <property type="entry name" value="ThiL"/>
    <property type="match status" value="1"/>
</dbReference>
<dbReference type="Pfam" id="PF02769">
    <property type="entry name" value="AIRS_C"/>
    <property type="match status" value="1"/>
</dbReference>
<feature type="binding site" evidence="2">
    <location>
        <position position="51"/>
    </location>
    <ligand>
        <name>substrate</name>
    </ligand>
</feature>
<evidence type="ECO:0000259" key="4">
    <source>
        <dbReference type="Pfam" id="PF02769"/>
    </source>
</evidence>
<dbReference type="GO" id="GO:0000287">
    <property type="term" value="F:magnesium ion binding"/>
    <property type="evidence" value="ECO:0007669"/>
    <property type="project" value="UniProtKB-UniRule"/>
</dbReference>
<dbReference type="SUPFAM" id="SSF55326">
    <property type="entry name" value="PurM N-terminal domain-like"/>
    <property type="match status" value="1"/>
</dbReference>
<proteinExistence type="inferred from homology"/>
<dbReference type="HAMAP" id="MF_02128">
    <property type="entry name" value="TMP_kinase"/>
    <property type="match status" value="1"/>
</dbReference>
<evidence type="ECO:0000256" key="1">
    <source>
        <dbReference type="ARBA" id="ARBA00022977"/>
    </source>
</evidence>
<dbReference type="Gene3D" id="3.90.650.10">
    <property type="entry name" value="PurM-like C-terminal domain"/>
    <property type="match status" value="1"/>
</dbReference>
<dbReference type="Proteomes" id="UP000192491">
    <property type="component" value="Unassembled WGS sequence"/>
</dbReference>
<comment type="catalytic activity">
    <reaction evidence="2">
        <text>thiamine phosphate + ATP = thiamine diphosphate + ADP</text>
        <dbReference type="Rhea" id="RHEA:15913"/>
        <dbReference type="ChEBI" id="CHEBI:30616"/>
        <dbReference type="ChEBI" id="CHEBI:37575"/>
        <dbReference type="ChEBI" id="CHEBI:58937"/>
        <dbReference type="ChEBI" id="CHEBI:456216"/>
        <dbReference type="EC" id="2.7.4.16"/>
    </reaction>
</comment>
<dbReference type="UniPathway" id="UPA00060">
    <property type="reaction ID" value="UER00142"/>
</dbReference>
<dbReference type="NCBIfam" id="TIGR01379">
    <property type="entry name" value="thiL"/>
    <property type="match status" value="1"/>
</dbReference>
<feature type="binding site" evidence="2">
    <location>
        <position position="311"/>
    </location>
    <ligand>
        <name>substrate</name>
    </ligand>
</feature>
<evidence type="ECO:0000313" key="5">
    <source>
        <dbReference type="EMBL" id="OQX08925.1"/>
    </source>
</evidence>
<feature type="binding site" evidence="2">
    <location>
        <position position="44"/>
    </location>
    <ligand>
        <name>Mg(2+)</name>
        <dbReference type="ChEBI" id="CHEBI:18420"/>
        <label>1</label>
    </ligand>
</feature>
<evidence type="ECO:0000259" key="3">
    <source>
        <dbReference type="Pfam" id="PF00586"/>
    </source>
</evidence>
<feature type="binding site" evidence="2">
    <location>
        <position position="210"/>
    </location>
    <ligand>
        <name>ATP</name>
        <dbReference type="ChEBI" id="CHEBI:30616"/>
    </ligand>
</feature>
<dbReference type="PANTHER" id="PTHR30270">
    <property type="entry name" value="THIAMINE-MONOPHOSPHATE KINASE"/>
    <property type="match status" value="1"/>
</dbReference>
<feature type="binding site" evidence="2">
    <location>
        <position position="27"/>
    </location>
    <ligand>
        <name>Mg(2+)</name>
        <dbReference type="ChEBI" id="CHEBI:18420"/>
        <label>4</label>
    </ligand>
</feature>
<feature type="domain" description="PurM-like C-terminal" evidence="4">
    <location>
        <begin position="148"/>
        <end position="293"/>
    </location>
</feature>
<feature type="binding site" evidence="2">
    <location>
        <position position="27"/>
    </location>
    <ligand>
        <name>Mg(2+)</name>
        <dbReference type="ChEBI" id="CHEBI:18420"/>
        <label>3</label>
    </ligand>
</feature>
<dbReference type="GO" id="GO:0009229">
    <property type="term" value="P:thiamine diphosphate biosynthetic process"/>
    <property type="evidence" value="ECO:0007669"/>
    <property type="project" value="UniProtKB-UniRule"/>
</dbReference>
<feature type="binding site" evidence="2">
    <location>
        <position position="119"/>
    </location>
    <ligand>
        <name>Mg(2+)</name>
        <dbReference type="ChEBI" id="CHEBI:18420"/>
        <label>1</label>
    </ligand>
</feature>
<dbReference type="InterPro" id="IPR016188">
    <property type="entry name" value="PurM-like_N"/>
</dbReference>
<feature type="binding site" evidence="2">
    <location>
        <position position="42"/>
    </location>
    <ligand>
        <name>Mg(2+)</name>
        <dbReference type="ChEBI" id="CHEBI:18420"/>
        <label>4</label>
    </ligand>
</feature>
<comment type="miscellaneous">
    <text evidence="2">Reaction mechanism of ThiL seems to utilize a direct, inline transfer of the gamma-phosphate of ATP to TMP rather than a phosphorylated enzyme intermediate.</text>
</comment>
<keyword evidence="2" id="KW-0808">Transferase</keyword>
<keyword evidence="2 5" id="KW-0418">Kinase</keyword>
<dbReference type="SUPFAM" id="SSF56042">
    <property type="entry name" value="PurM C-terminal domain-like"/>
    <property type="match status" value="1"/>
</dbReference>
<dbReference type="PIRSF" id="PIRSF005303">
    <property type="entry name" value="Thiam_monoph_kin"/>
    <property type="match status" value="1"/>
</dbReference>
<dbReference type="EMBL" id="MTEJ01000160">
    <property type="protein sequence ID" value="OQX08925.1"/>
    <property type="molecule type" value="Genomic_DNA"/>
</dbReference>
<evidence type="ECO:0000256" key="2">
    <source>
        <dbReference type="HAMAP-Rule" id="MF_02128"/>
    </source>
</evidence>
<feature type="binding site" evidence="2">
    <location>
        <position position="208"/>
    </location>
    <ligand>
        <name>Mg(2+)</name>
        <dbReference type="ChEBI" id="CHEBI:18420"/>
        <label>3</label>
    </ligand>
</feature>
<keyword evidence="2" id="KW-0460">Magnesium</keyword>
<dbReference type="InterPro" id="IPR036676">
    <property type="entry name" value="PurM-like_C_sf"/>
</dbReference>
<dbReference type="GO" id="GO:0009228">
    <property type="term" value="P:thiamine biosynthetic process"/>
    <property type="evidence" value="ECO:0007669"/>
    <property type="project" value="UniProtKB-KW"/>
</dbReference>
<dbReference type="InterPro" id="IPR006283">
    <property type="entry name" value="ThiL-like"/>
</dbReference>
<dbReference type="GO" id="GO:0005524">
    <property type="term" value="F:ATP binding"/>
    <property type="evidence" value="ECO:0007669"/>
    <property type="project" value="UniProtKB-UniRule"/>
</dbReference>
<evidence type="ECO:0000313" key="6">
    <source>
        <dbReference type="Proteomes" id="UP000192491"/>
    </source>
</evidence>
<accession>A0A1Y1QM20</accession>
<comment type="similarity">
    <text evidence="2">Belongs to the thiamine-monophosphate kinase family.</text>
</comment>
<dbReference type="Gene3D" id="3.30.1330.10">
    <property type="entry name" value="PurM-like, N-terminal domain"/>
    <property type="match status" value="1"/>
</dbReference>
<feature type="binding site" evidence="2">
    <location>
        <position position="72"/>
    </location>
    <ligand>
        <name>Mg(2+)</name>
        <dbReference type="ChEBI" id="CHEBI:18420"/>
        <label>2</label>
    </ligand>
</feature>
<comment type="function">
    <text evidence="2">Catalyzes the ATP-dependent phosphorylation of thiamine-monophosphate (TMP) to form thiamine-pyrophosphate (TPP), the active form of vitamin B1.</text>
</comment>
<reference evidence="5 6" key="1">
    <citation type="submission" date="2017-01" db="EMBL/GenBank/DDBJ databases">
        <title>Novel large sulfur bacteria in the metagenomes of groundwater-fed chemosynthetic microbial mats in the Lake Huron basin.</title>
        <authorList>
            <person name="Sharrar A.M."/>
            <person name="Flood B.E."/>
            <person name="Bailey J.V."/>
            <person name="Jones D.S."/>
            <person name="Biddanda B."/>
            <person name="Ruberg S.A."/>
            <person name="Marcus D.N."/>
            <person name="Dick G.J."/>
        </authorList>
    </citation>
    <scope>NUCLEOTIDE SEQUENCE [LARGE SCALE GENOMIC DNA]</scope>
    <source>
        <strain evidence="5">A8</strain>
    </source>
</reference>
<organism evidence="5 6">
    <name type="scientific">Thiothrix lacustris</name>
    <dbReference type="NCBI Taxonomy" id="525917"/>
    <lineage>
        <taxon>Bacteria</taxon>
        <taxon>Pseudomonadati</taxon>
        <taxon>Pseudomonadota</taxon>
        <taxon>Gammaproteobacteria</taxon>
        <taxon>Thiotrichales</taxon>
        <taxon>Thiotrichaceae</taxon>
        <taxon>Thiothrix</taxon>
    </lineage>
</organism>
<feature type="binding site" evidence="2">
    <location>
        <position position="72"/>
    </location>
    <ligand>
        <name>Mg(2+)</name>
        <dbReference type="ChEBI" id="CHEBI:18420"/>
        <label>4</label>
    </ligand>
</feature>
<feature type="binding site" evidence="2">
    <location>
        <begin position="118"/>
        <end position="119"/>
    </location>
    <ligand>
        <name>ATP</name>
        <dbReference type="ChEBI" id="CHEBI:30616"/>
    </ligand>
</feature>
<keyword evidence="2" id="KW-0479">Metal-binding</keyword>
<dbReference type="Pfam" id="PF00586">
    <property type="entry name" value="AIRS"/>
    <property type="match status" value="1"/>
</dbReference>
<keyword evidence="1 2" id="KW-0784">Thiamine biosynthesis</keyword>
<dbReference type="InterPro" id="IPR010918">
    <property type="entry name" value="PurM-like_C_dom"/>
</dbReference>
<name>A0A1Y1QM20_9GAMM</name>
<dbReference type="PANTHER" id="PTHR30270:SF0">
    <property type="entry name" value="THIAMINE-MONOPHOSPHATE KINASE"/>
    <property type="match status" value="1"/>
</dbReference>
<feature type="binding site" evidence="2">
    <location>
        <position position="44"/>
    </location>
    <ligand>
        <name>Mg(2+)</name>
        <dbReference type="ChEBI" id="CHEBI:18420"/>
        <label>2</label>
    </ligand>
</feature>
<sequence length="317" mass="33919">MSEFDLIRDYFRWDQPPDSVRVGVGDDAAILRVPPGSELVVSVDTFNAGIHFPHETPPHAIGYKALAVNLSDLAAMGATPAWFTLAISLPQADAQWVAELARGMRELAQQHNIFLVGGDTTRGTLSITVQVMGFVPCGAGLLRSHAQHGDLIAVSGTLGDAAAGLAVVQQRLQLPAAAADYCVQRLNYPTPRNALSHLLQQHAHACMDISDGLLADLGHILQASGTGARLDHELLPWSEALQAMPQAQRLGFALSGGDDYELLFTVPPDALAALIMAANAVGVRITVIGEVDKMQQGLLMNHRLSDGRRGYEHFSSE</sequence>
<keyword evidence="2" id="KW-0067">ATP-binding</keyword>
<feature type="binding site" evidence="2">
    <location>
        <position position="72"/>
    </location>
    <ligand>
        <name>Mg(2+)</name>
        <dbReference type="ChEBI" id="CHEBI:18420"/>
        <label>3</label>
    </ligand>
</feature>